<evidence type="ECO:0000259" key="7">
    <source>
        <dbReference type="PROSITE" id="PS51038"/>
    </source>
</evidence>
<dbReference type="InterPro" id="IPR001965">
    <property type="entry name" value="Znf_PHD"/>
</dbReference>
<accession>A0A8S1KN65</accession>
<keyword evidence="9" id="KW-1185">Reference proteome</keyword>
<evidence type="ECO:0000256" key="1">
    <source>
        <dbReference type="ARBA" id="ARBA00022723"/>
    </source>
</evidence>
<feature type="compositionally biased region" description="Polar residues" evidence="5">
    <location>
        <begin position="1"/>
        <end position="14"/>
    </location>
</feature>
<keyword evidence="2 4" id="KW-0863">Zinc-finger</keyword>
<dbReference type="PROSITE" id="PS50016">
    <property type="entry name" value="ZF_PHD_2"/>
    <property type="match status" value="1"/>
</dbReference>
<dbReference type="InterPro" id="IPR019787">
    <property type="entry name" value="Znf_PHD-finger"/>
</dbReference>
<feature type="domain" description="BAH" evidence="7">
    <location>
        <begin position="62"/>
        <end position="182"/>
    </location>
</feature>
<comment type="caution">
    <text evidence="8">The sequence shown here is derived from an EMBL/GenBank/DDBJ whole genome shotgun (WGS) entry which is preliminary data.</text>
</comment>
<evidence type="ECO:0000256" key="5">
    <source>
        <dbReference type="SAM" id="MobiDB-lite"/>
    </source>
</evidence>
<evidence type="ECO:0000256" key="2">
    <source>
        <dbReference type="ARBA" id="ARBA00022771"/>
    </source>
</evidence>
<dbReference type="InterPro" id="IPR001025">
    <property type="entry name" value="BAH_dom"/>
</dbReference>
<dbReference type="Proteomes" id="UP000692954">
    <property type="component" value="Unassembled WGS sequence"/>
</dbReference>
<keyword evidence="1" id="KW-0479">Metal-binding</keyword>
<evidence type="ECO:0000313" key="9">
    <source>
        <dbReference type="Proteomes" id="UP000692954"/>
    </source>
</evidence>
<dbReference type="Pfam" id="PF01426">
    <property type="entry name" value="BAH"/>
    <property type="match status" value="1"/>
</dbReference>
<protein>
    <recommendedName>
        <fullName evidence="10">BAH domain-containing protein</fullName>
    </recommendedName>
</protein>
<evidence type="ECO:0000256" key="4">
    <source>
        <dbReference type="PROSITE-ProRule" id="PRU00146"/>
    </source>
</evidence>
<dbReference type="EMBL" id="CAJJDN010000010">
    <property type="protein sequence ID" value="CAD8056609.1"/>
    <property type="molecule type" value="Genomic_DNA"/>
</dbReference>
<reference evidence="8" key="1">
    <citation type="submission" date="2021-01" db="EMBL/GenBank/DDBJ databases">
        <authorList>
            <consortium name="Genoscope - CEA"/>
            <person name="William W."/>
        </authorList>
    </citation>
    <scope>NUCLEOTIDE SEQUENCE</scope>
</reference>
<dbReference type="SMART" id="SM00439">
    <property type="entry name" value="BAH"/>
    <property type="match status" value="1"/>
</dbReference>
<dbReference type="Pfam" id="PF00628">
    <property type="entry name" value="PHD"/>
    <property type="match status" value="1"/>
</dbReference>
<gene>
    <name evidence="8" type="ORF">PSON_ATCC_30995.1.T0100331</name>
</gene>
<evidence type="ECO:0000313" key="8">
    <source>
        <dbReference type="EMBL" id="CAD8056609.1"/>
    </source>
</evidence>
<keyword evidence="3" id="KW-0862">Zinc</keyword>
<dbReference type="SMART" id="SM00249">
    <property type="entry name" value="PHD"/>
    <property type="match status" value="1"/>
</dbReference>
<feature type="domain" description="PHD-type" evidence="6">
    <location>
        <begin position="184"/>
        <end position="235"/>
    </location>
</feature>
<dbReference type="OrthoDB" id="283158at2759"/>
<evidence type="ECO:0008006" key="10">
    <source>
        <dbReference type="Google" id="ProtNLM"/>
    </source>
</evidence>
<feature type="region of interest" description="Disordered" evidence="5">
    <location>
        <begin position="1"/>
        <end position="22"/>
    </location>
</feature>
<dbReference type="PROSITE" id="PS51038">
    <property type="entry name" value="BAH"/>
    <property type="match status" value="1"/>
</dbReference>
<name>A0A8S1KN65_9CILI</name>
<sequence>MSVSQEQKISSTSTLKDDQNLQRKQSHLQNFLRRNDLKSIIRILQTDKKSRTNYPKLKYLNQIYHVGQNLCIRGDNRSVYVAKLIKIVKLMDQENNCIPFIKVQWFYRKTELIGLQKDHLDCISENEVFKTNEFDYIEIESIIGLAIILSYEEYDHIEELNDNIFFMRASYINEKLLPPFEQWKKICVCKRPANPDLKYVFCEICKQWIHLKCIGLSQDQAKRLQKYICPECKKN</sequence>
<dbReference type="AlphaFoldDB" id="A0A8S1KN65"/>
<dbReference type="GO" id="GO:0008270">
    <property type="term" value="F:zinc ion binding"/>
    <property type="evidence" value="ECO:0007669"/>
    <property type="project" value="UniProtKB-KW"/>
</dbReference>
<evidence type="ECO:0000259" key="6">
    <source>
        <dbReference type="PROSITE" id="PS50016"/>
    </source>
</evidence>
<dbReference type="PANTHER" id="PTHR46364">
    <property type="entry name" value="OS08G0421900 PROTEIN"/>
    <property type="match status" value="1"/>
</dbReference>
<evidence type="ECO:0000256" key="3">
    <source>
        <dbReference type="ARBA" id="ARBA00022833"/>
    </source>
</evidence>
<organism evidence="8 9">
    <name type="scientific">Paramecium sonneborni</name>
    <dbReference type="NCBI Taxonomy" id="65129"/>
    <lineage>
        <taxon>Eukaryota</taxon>
        <taxon>Sar</taxon>
        <taxon>Alveolata</taxon>
        <taxon>Ciliophora</taxon>
        <taxon>Intramacronucleata</taxon>
        <taxon>Oligohymenophorea</taxon>
        <taxon>Peniculida</taxon>
        <taxon>Parameciidae</taxon>
        <taxon>Paramecium</taxon>
    </lineage>
</organism>
<proteinExistence type="predicted"/>
<dbReference type="GO" id="GO:0003682">
    <property type="term" value="F:chromatin binding"/>
    <property type="evidence" value="ECO:0007669"/>
    <property type="project" value="InterPro"/>
</dbReference>